<dbReference type="OrthoDB" id="6628388at2"/>
<dbReference type="InterPro" id="IPR009061">
    <property type="entry name" value="DNA-bd_dom_put_sf"/>
</dbReference>
<sequence>MIAMSEQSLIPLRDWKARRLHFPITITCLVKHGKLGYIQPRPIKIGNRWCIDEQAIYIGPGATGVEPEIHTDDDEILREILSDVTKATKK</sequence>
<name>A0A0H3CIT4_ENTCC</name>
<keyword evidence="2" id="KW-1185">Reference proteome</keyword>
<dbReference type="SUPFAM" id="SSF46955">
    <property type="entry name" value="Putative DNA-binding domain"/>
    <property type="match status" value="1"/>
</dbReference>
<proteinExistence type="predicted"/>
<dbReference type="STRING" id="716541.ECL_01658"/>
<evidence type="ECO:0000313" key="1">
    <source>
        <dbReference type="EMBL" id="ADF61216.1"/>
    </source>
</evidence>
<dbReference type="InterPro" id="IPR038137">
    <property type="entry name" value="Excisionase-like_sf"/>
</dbReference>
<reference evidence="1 2" key="1">
    <citation type="journal article" date="2010" name="J. Bacteriol.">
        <title>Complete genome sequence of Enterobacter cloacae subsp. cloacae type strain ATCC 13047.</title>
        <authorList>
            <person name="Ren Y."/>
            <person name="Ren Y."/>
            <person name="Zhou Z."/>
            <person name="Guo X."/>
            <person name="Li Y."/>
            <person name="Feng L."/>
            <person name="Wang L."/>
        </authorList>
    </citation>
    <scope>NUCLEOTIDE SEQUENCE [LARGE SCALE GENOMIC DNA]</scope>
    <source>
        <strain evidence="2">ATCC 13047 / DSM 30054 / NBRC 13535 / NCTC 10005 / WDCM 00083 / NCDC 279-56</strain>
    </source>
</reference>
<dbReference type="EMBL" id="CP001918">
    <property type="protein sequence ID" value="ADF61216.1"/>
    <property type="molecule type" value="Genomic_DNA"/>
</dbReference>
<dbReference type="HOGENOM" id="CLU_168625_0_0_6"/>
<dbReference type="AlphaFoldDB" id="A0A0H3CIT4"/>
<dbReference type="Gene3D" id="1.10.1660.20">
    <property type="match status" value="1"/>
</dbReference>
<gene>
    <name evidence="1" type="ordered locus">ECL_01658</name>
</gene>
<protein>
    <submittedName>
        <fullName evidence="1">Putative excisionase for prophage</fullName>
    </submittedName>
</protein>
<evidence type="ECO:0000313" key="2">
    <source>
        <dbReference type="Proteomes" id="UP000002363"/>
    </source>
</evidence>
<accession>A0A0H3CIT4</accession>
<dbReference type="EnsemblBacteria" id="ADF61216">
    <property type="protein sequence ID" value="ADF61216"/>
    <property type="gene ID" value="ECL_01658"/>
</dbReference>
<dbReference type="eggNOG" id="ENOG50347SC">
    <property type="taxonomic scope" value="Bacteria"/>
</dbReference>
<dbReference type="KEGG" id="enc:ECL_01658"/>
<dbReference type="Proteomes" id="UP000002363">
    <property type="component" value="Chromosome"/>
</dbReference>
<organism evidence="1 2">
    <name type="scientific">Enterobacter cloacae subsp. cloacae (strain ATCC 13047 / DSM 30054 / NBRC 13535 / NCTC 10005 / WDCM 00083 / NCDC 279-56)</name>
    <dbReference type="NCBI Taxonomy" id="716541"/>
    <lineage>
        <taxon>Bacteria</taxon>
        <taxon>Pseudomonadati</taxon>
        <taxon>Pseudomonadota</taxon>
        <taxon>Gammaproteobacteria</taxon>
        <taxon>Enterobacterales</taxon>
        <taxon>Enterobacteriaceae</taxon>
        <taxon>Enterobacter</taxon>
        <taxon>Enterobacter cloacae complex</taxon>
    </lineage>
</organism>